<evidence type="ECO:0000313" key="1">
    <source>
        <dbReference type="EMBL" id="KAH7916870.1"/>
    </source>
</evidence>
<sequence length="153" mass="16851">MSMTVEEALIEVFGGRRGFLSRGPVLLMQRNPTTEVISGRILAYGPISHTPWGVPKPDCPDCRTNLNVQAQVKTGGKVRWACVCGLVSKGPLFKKPSFVEHVDAGWLQDFYWVEYPIPNPAYKVTWGQKGVDGGSKGGALMEGRRKDSMDVKN</sequence>
<keyword evidence="2" id="KW-1185">Reference proteome</keyword>
<evidence type="ECO:0000313" key="2">
    <source>
        <dbReference type="Proteomes" id="UP000790709"/>
    </source>
</evidence>
<gene>
    <name evidence="1" type="ORF">BV22DRAFT_1135943</name>
</gene>
<protein>
    <submittedName>
        <fullName evidence="1">Uncharacterized protein</fullName>
    </submittedName>
</protein>
<dbReference type="Proteomes" id="UP000790709">
    <property type="component" value="Unassembled WGS sequence"/>
</dbReference>
<dbReference type="EMBL" id="MU267510">
    <property type="protein sequence ID" value="KAH7916870.1"/>
    <property type="molecule type" value="Genomic_DNA"/>
</dbReference>
<name>A0ACB8AU57_9AGAM</name>
<comment type="caution">
    <text evidence="1">The sequence shown here is derived from an EMBL/GenBank/DDBJ whole genome shotgun (WGS) entry which is preliminary data.</text>
</comment>
<organism evidence="1 2">
    <name type="scientific">Leucogyrophana mollusca</name>
    <dbReference type="NCBI Taxonomy" id="85980"/>
    <lineage>
        <taxon>Eukaryota</taxon>
        <taxon>Fungi</taxon>
        <taxon>Dikarya</taxon>
        <taxon>Basidiomycota</taxon>
        <taxon>Agaricomycotina</taxon>
        <taxon>Agaricomycetes</taxon>
        <taxon>Agaricomycetidae</taxon>
        <taxon>Boletales</taxon>
        <taxon>Boletales incertae sedis</taxon>
        <taxon>Leucogyrophana</taxon>
    </lineage>
</organism>
<reference evidence="1" key="1">
    <citation type="journal article" date="2021" name="New Phytol.">
        <title>Evolutionary innovations through gain and loss of genes in the ectomycorrhizal Boletales.</title>
        <authorList>
            <person name="Wu G."/>
            <person name="Miyauchi S."/>
            <person name="Morin E."/>
            <person name="Kuo A."/>
            <person name="Drula E."/>
            <person name="Varga T."/>
            <person name="Kohler A."/>
            <person name="Feng B."/>
            <person name="Cao Y."/>
            <person name="Lipzen A."/>
            <person name="Daum C."/>
            <person name="Hundley H."/>
            <person name="Pangilinan J."/>
            <person name="Johnson J."/>
            <person name="Barry K."/>
            <person name="LaButti K."/>
            <person name="Ng V."/>
            <person name="Ahrendt S."/>
            <person name="Min B."/>
            <person name="Choi I.G."/>
            <person name="Park H."/>
            <person name="Plett J.M."/>
            <person name="Magnuson J."/>
            <person name="Spatafora J.W."/>
            <person name="Nagy L.G."/>
            <person name="Henrissat B."/>
            <person name="Grigoriev I.V."/>
            <person name="Yang Z.L."/>
            <person name="Xu J."/>
            <person name="Martin F.M."/>
        </authorList>
    </citation>
    <scope>NUCLEOTIDE SEQUENCE</scope>
    <source>
        <strain evidence="1">KUC20120723A-06</strain>
    </source>
</reference>
<accession>A0ACB8AU57</accession>
<proteinExistence type="predicted"/>